<keyword evidence="6" id="KW-1185">Reference proteome</keyword>
<dbReference type="InterPro" id="IPR004045">
    <property type="entry name" value="Glutathione_S-Trfase_N"/>
</dbReference>
<feature type="domain" description="GST C-terminal" evidence="4">
    <location>
        <begin position="84"/>
        <end position="260"/>
    </location>
</feature>
<dbReference type="GO" id="GO:0006749">
    <property type="term" value="P:glutathione metabolic process"/>
    <property type="evidence" value="ECO:0007669"/>
    <property type="project" value="TreeGrafter"/>
</dbReference>
<dbReference type="InterPro" id="IPR036249">
    <property type="entry name" value="Thioredoxin-like_sf"/>
</dbReference>
<evidence type="ECO:0000256" key="2">
    <source>
        <dbReference type="ARBA" id="ARBA00022490"/>
    </source>
</evidence>
<dbReference type="RefSeq" id="WP_163494218.1">
    <property type="nucleotide sequence ID" value="NZ_CP048711.1"/>
</dbReference>
<dbReference type="InterPro" id="IPR036282">
    <property type="entry name" value="Glutathione-S-Trfase_C_sf"/>
</dbReference>
<dbReference type="InterPro" id="IPR051369">
    <property type="entry name" value="GST_Theta"/>
</dbReference>
<comment type="subcellular location">
    <subcellularLocation>
        <location evidence="1">Cytoplasm</location>
    </subcellularLocation>
</comment>
<dbReference type="Proteomes" id="UP000477680">
    <property type="component" value="Chromosome"/>
</dbReference>
<dbReference type="GO" id="GO:0004364">
    <property type="term" value="F:glutathione transferase activity"/>
    <property type="evidence" value="ECO:0007669"/>
    <property type="project" value="TreeGrafter"/>
</dbReference>
<gene>
    <name evidence="5" type="ORF">G3T16_05720</name>
</gene>
<keyword evidence="2" id="KW-0963">Cytoplasm</keyword>
<dbReference type="PANTHER" id="PTHR43917:SF8">
    <property type="entry name" value="GH16740P-RELATED"/>
    <property type="match status" value="1"/>
</dbReference>
<dbReference type="EMBL" id="CP048711">
    <property type="protein sequence ID" value="QIB64969.1"/>
    <property type="molecule type" value="Genomic_DNA"/>
</dbReference>
<dbReference type="InterPro" id="IPR010987">
    <property type="entry name" value="Glutathione-S-Trfase_C-like"/>
</dbReference>
<evidence type="ECO:0000313" key="5">
    <source>
        <dbReference type="EMBL" id="QIB64969.1"/>
    </source>
</evidence>
<dbReference type="Gene3D" id="1.20.1050.10">
    <property type="match status" value="1"/>
</dbReference>
<evidence type="ECO:0000259" key="3">
    <source>
        <dbReference type="PROSITE" id="PS50404"/>
    </source>
</evidence>
<dbReference type="Gene3D" id="3.40.30.10">
    <property type="entry name" value="Glutaredoxin"/>
    <property type="match status" value="1"/>
</dbReference>
<dbReference type="PANTHER" id="PTHR43917">
    <property type="match status" value="1"/>
</dbReference>
<feature type="domain" description="GST N-terminal" evidence="3">
    <location>
        <begin position="3"/>
        <end position="79"/>
    </location>
</feature>
<sequence length="277" mass="31024">MNNPLVIYGMPASQPARVIFWACLLKELPFNVITSRDSVFYTDDTNPRGQVPAIVDGDFCLAEMAAIVCYLADKHGWSDLYPEDFQVRARIQEFLHRYHSLVRFATYKLMGAFVVRPLGIRDSVANSSGAIAHHIFNNPYSIMFQDLVKVSYGTDNPLQEGAEAVRAITDFLEKYHFKEGSPYVCNTESVSIADLVCYSELGQLTFANLFDFKDFPKTTRWLQAMSEVPHHEPVHAYNVALGDIVSVPNSLGRFRSANAIGFKALEQTGLVTVIAKD</sequence>
<dbReference type="KEGG" id="kim:G3T16_05720"/>
<dbReference type="InterPro" id="IPR040079">
    <property type="entry name" value="Glutathione_S-Trfase"/>
</dbReference>
<evidence type="ECO:0000256" key="1">
    <source>
        <dbReference type="ARBA" id="ARBA00004496"/>
    </source>
</evidence>
<proteinExistence type="predicted"/>
<dbReference type="SUPFAM" id="SSF52833">
    <property type="entry name" value="Thioredoxin-like"/>
    <property type="match status" value="1"/>
</dbReference>
<dbReference type="AlphaFoldDB" id="A0A6C0U055"/>
<accession>A0A6C0U055</accession>
<name>A0A6C0U055_9GAMM</name>
<protein>
    <submittedName>
        <fullName evidence="5">Glutathione S-transferase family protein</fullName>
    </submittedName>
</protein>
<dbReference type="SFLD" id="SFLDS00019">
    <property type="entry name" value="Glutathione_Transferase_(cytos"/>
    <property type="match status" value="1"/>
</dbReference>
<dbReference type="SUPFAM" id="SSF47616">
    <property type="entry name" value="GST C-terminal domain-like"/>
    <property type="match status" value="1"/>
</dbReference>
<reference evidence="5 6" key="1">
    <citation type="submission" date="2020-02" db="EMBL/GenBank/DDBJ databases">
        <title>Genome sequencing for Kineobactrum sp. M2.</title>
        <authorList>
            <person name="Park S.-J."/>
        </authorList>
    </citation>
    <scope>NUCLEOTIDE SEQUENCE [LARGE SCALE GENOMIC DNA]</scope>
    <source>
        <strain evidence="5 6">M2</strain>
    </source>
</reference>
<keyword evidence="5" id="KW-0808">Transferase</keyword>
<dbReference type="PROSITE" id="PS50405">
    <property type="entry name" value="GST_CTER"/>
    <property type="match status" value="1"/>
</dbReference>
<evidence type="ECO:0000313" key="6">
    <source>
        <dbReference type="Proteomes" id="UP000477680"/>
    </source>
</evidence>
<evidence type="ECO:0000259" key="4">
    <source>
        <dbReference type="PROSITE" id="PS50405"/>
    </source>
</evidence>
<dbReference type="PROSITE" id="PS50404">
    <property type="entry name" value="GST_NTER"/>
    <property type="match status" value="1"/>
</dbReference>
<dbReference type="GO" id="GO:0005737">
    <property type="term" value="C:cytoplasm"/>
    <property type="evidence" value="ECO:0007669"/>
    <property type="project" value="UniProtKB-SubCell"/>
</dbReference>
<organism evidence="5 6">
    <name type="scientific">Kineobactrum salinum</name>
    <dbReference type="NCBI Taxonomy" id="2708301"/>
    <lineage>
        <taxon>Bacteria</taxon>
        <taxon>Pseudomonadati</taxon>
        <taxon>Pseudomonadota</taxon>
        <taxon>Gammaproteobacteria</taxon>
        <taxon>Cellvibrionales</taxon>
        <taxon>Halieaceae</taxon>
        <taxon>Kineobactrum</taxon>
    </lineage>
</organism>
<dbReference type="Pfam" id="PF13417">
    <property type="entry name" value="GST_N_3"/>
    <property type="match status" value="1"/>
</dbReference>